<organism evidence="1 2">
    <name type="scientific">Paramecium bursaria Chlorella virus CVA-1</name>
    <dbReference type="NCBI Taxonomy" id="42683"/>
    <lineage>
        <taxon>Viruses</taxon>
        <taxon>Varidnaviria</taxon>
        <taxon>Bamfordvirae</taxon>
        <taxon>Nucleocytoviricota</taxon>
        <taxon>Megaviricetes</taxon>
        <taxon>Algavirales</taxon>
        <taxon>Phycodnaviridae</taxon>
        <taxon>Chlorovirus</taxon>
        <taxon>Chlorovirus conductrix</taxon>
        <taxon>Paramecium bursaria Chlorella virus A1</taxon>
    </lineage>
</organism>
<reference evidence="1 2" key="1">
    <citation type="submission" date="2012-10" db="EMBL/GenBank/DDBJ databases">
        <title>Towards defining the chloroviruses: a genomic journey through a genus of large DNA viruses.</title>
        <authorList>
            <person name="Jeanniard A."/>
            <person name="Dunigan D.D."/>
            <person name="Gurnon J.R."/>
            <person name="Agarkova I."/>
            <person name="Kang M."/>
            <person name="Vitek J."/>
            <person name="Duncan G."/>
            <person name="McClung O.W."/>
            <person name="Larsen M."/>
            <person name="Claverie J.-M."/>
            <person name="Van Etten J.L."/>
            <person name="Blanc G."/>
        </authorList>
    </citation>
    <scope>NUCLEOTIDE SEQUENCE [LARGE SCALE GENOMIC DNA]</scope>
</reference>
<name>M1HFM2_9PHYC</name>
<gene>
    <name evidence="1" type="primary">CVA-1_691L</name>
    <name evidence="1" type="ORF">PBCVCVA1_691L</name>
</gene>
<sequence>MVFEGDSVKDMLILYSTLVGTNTSAEETEHLFEKLVESVQAIDPDFVPHLGTSLTAYEAFLLVEKDTYSGNVTALLGDIEGYTDTTMEYTVWDPIVPVDDTQQYPDDECVKRAITPAIPCVLPERDYHVDASPEFFQGDDIVGLLSDEMEEISLFDEHKPNNDTDQYPEDTNVSIVDRSAFSNEYAARDFI</sequence>
<keyword evidence="2" id="KW-1185">Reference proteome</keyword>
<accession>M1HFM2</accession>
<evidence type="ECO:0000313" key="2">
    <source>
        <dbReference type="Proteomes" id="UP000243236"/>
    </source>
</evidence>
<dbReference type="KEGG" id="vg:41900497"/>
<protein>
    <submittedName>
        <fullName evidence="1">Uncharacterized protein</fullName>
    </submittedName>
</protein>
<dbReference type="Proteomes" id="UP000243236">
    <property type="component" value="Segment"/>
</dbReference>
<dbReference type="GeneID" id="41900497"/>
<dbReference type="EMBL" id="JX997159">
    <property type="protein sequence ID" value="AGE50587.1"/>
    <property type="molecule type" value="Genomic_DNA"/>
</dbReference>
<dbReference type="RefSeq" id="YP_009701923.1">
    <property type="nucleotide sequence ID" value="NC_044937.1"/>
</dbReference>
<proteinExistence type="predicted"/>
<evidence type="ECO:0000313" key="1">
    <source>
        <dbReference type="EMBL" id="AGE50587.1"/>
    </source>
</evidence>